<evidence type="ECO:0000313" key="2">
    <source>
        <dbReference type="Proteomes" id="UP001223802"/>
    </source>
</evidence>
<organism evidence="1 2">
    <name type="scientific">Oceanimonas pelagia</name>
    <dbReference type="NCBI Taxonomy" id="3028314"/>
    <lineage>
        <taxon>Bacteria</taxon>
        <taxon>Pseudomonadati</taxon>
        <taxon>Pseudomonadota</taxon>
        <taxon>Gammaproteobacteria</taxon>
        <taxon>Aeromonadales</taxon>
        <taxon>Aeromonadaceae</taxon>
        <taxon>Oceanimonas</taxon>
    </lineage>
</organism>
<reference evidence="1 2" key="1">
    <citation type="submission" date="2023-02" db="EMBL/GenBank/DDBJ databases">
        <title>Complete genome sequence of a novel bacterium Oceanimonas sp. NTOU-MSR1 isolated from marine coast sediment.</title>
        <authorList>
            <person name="Yang H.-T."/>
            <person name="Chen Y.-L."/>
            <person name="Ho Y.-N."/>
        </authorList>
    </citation>
    <scope>NUCLEOTIDE SEQUENCE [LARGE SCALE GENOMIC DNA]</scope>
    <source>
        <strain evidence="1 2">NTOU-MSR1</strain>
    </source>
</reference>
<dbReference type="KEGG" id="ope:PU634_00205"/>
<keyword evidence="2" id="KW-1185">Reference proteome</keyword>
<dbReference type="EMBL" id="CP118224">
    <property type="protein sequence ID" value="WMC10821.1"/>
    <property type="molecule type" value="Genomic_DNA"/>
</dbReference>
<name>A0AA50KPF3_9GAMM</name>
<dbReference type="Proteomes" id="UP001223802">
    <property type="component" value="Chromosome"/>
</dbReference>
<dbReference type="AlphaFoldDB" id="A0AA50KPF3"/>
<sequence length="147" mass="16296">MKWLVVFALLPVIAFSRPQYDSFNGVAVVPENELAEYRGGFLLPGINYSIGLKMEALVNNKTVFFSNVFDVNNNRLVLPAVTGLPSGMRVDALEGDGQLGYIIRNSTNGNRIDVKLDINVVTPRSVESYRFNQGVTRMLDAARVHGY</sequence>
<dbReference type="RefSeq" id="WP_306762078.1">
    <property type="nucleotide sequence ID" value="NZ_CP118224.1"/>
</dbReference>
<gene>
    <name evidence="1" type="ORF">PU634_00205</name>
</gene>
<evidence type="ECO:0000313" key="1">
    <source>
        <dbReference type="EMBL" id="WMC10821.1"/>
    </source>
</evidence>
<protein>
    <submittedName>
        <fullName evidence="1">Uncharacterized protein</fullName>
    </submittedName>
</protein>
<proteinExistence type="predicted"/>
<accession>A0AA50KPF3</accession>